<evidence type="ECO:0000313" key="2">
    <source>
        <dbReference type="Proteomes" id="UP000793456"/>
    </source>
</evidence>
<accession>A0ACD3RTP8</accession>
<proteinExistence type="predicted"/>
<gene>
    <name evidence="1" type="ORF">E3U43_008136</name>
</gene>
<protein>
    <submittedName>
        <fullName evidence="1">Uncharacterized protein</fullName>
    </submittedName>
</protein>
<organism evidence="1 2">
    <name type="scientific">Larimichthys crocea</name>
    <name type="common">Large yellow croaker</name>
    <name type="synonym">Pseudosciaena crocea</name>
    <dbReference type="NCBI Taxonomy" id="215358"/>
    <lineage>
        <taxon>Eukaryota</taxon>
        <taxon>Metazoa</taxon>
        <taxon>Chordata</taxon>
        <taxon>Craniata</taxon>
        <taxon>Vertebrata</taxon>
        <taxon>Euteleostomi</taxon>
        <taxon>Actinopterygii</taxon>
        <taxon>Neopterygii</taxon>
        <taxon>Teleostei</taxon>
        <taxon>Neoteleostei</taxon>
        <taxon>Acanthomorphata</taxon>
        <taxon>Eupercaria</taxon>
        <taxon>Sciaenidae</taxon>
        <taxon>Larimichthys</taxon>
    </lineage>
</organism>
<dbReference type="Proteomes" id="UP000793456">
    <property type="component" value="Chromosome I"/>
</dbReference>
<name>A0ACD3RTP8_LARCR</name>
<reference evidence="1" key="1">
    <citation type="submission" date="2018-11" db="EMBL/GenBank/DDBJ databases">
        <title>The sequence and de novo assembly of Larimichthys crocea genome using PacBio and Hi-C technologies.</title>
        <authorList>
            <person name="Xu P."/>
            <person name="Chen B."/>
            <person name="Zhou Z."/>
            <person name="Ke Q."/>
            <person name="Wu Y."/>
            <person name="Bai H."/>
            <person name="Pu F."/>
        </authorList>
    </citation>
    <scope>NUCLEOTIDE SEQUENCE</scope>
    <source>
        <tissue evidence="1">Muscle</tissue>
    </source>
</reference>
<comment type="caution">
    <text evidence="1">The sequence shown here is derived from an EMBL/GenBank/DDBJ whole genome shotgun (WGS) entry which is preliminary data.</text>
</comment>
<dbReference type="EMBL" id="CM011674">
    <property type="protein sequence ID" value="TMS22830.1"/>
    <property type="molecule type" value="Genomic_DNA"/>
</dbReference>
<keyword evidence="2" id="KW-1185">Reference proteome</keyword>
<sequence length="448" mass="50038">MSCPSSTNEPESCSSEGSSCTTSSNITSDPSSMSGHTHDTLPSLSDAPDTSKHRAPPPPPLPPPPPGAPPPPPPPFTNHNARKKRRVRSFFWKPIPEEKVRGKPNIWTLAVRQQQYQIDVRSVEELFGQQEDAGTGLRGSTPASGNSSRVSRSCSFKESSKDEISILDSKRGMNVGIFLKQFKKSNRSIVEDIRHGEGKIYGAELLKDLLKLLPDAEEIKKLRAFKGDPDKLTLVDSFMYLLIQVPQFEIRIEAIVLREEFFPSSAVMSHEIDVVRVATKELMSCEELHAILHLVLQAGNIMNAGGYAGNAVGFKLSSLLSLADTKANKPGMNLLHFVAMSSAETLQDLKRRRLELRKEGNTLIDFFCEDKDTFKLDECFRIFQDFCIKFKKAVKDNADRELKEAARQRRLRELEEKRFAWSSADQSAVFGRSSSENDVEMLTKEGLP</sequence>
<evidence type="ECO:0000313" key="1">
    <source>
        <dbReference type="EMBL" id="TMS22830.1"/>
    </source>
</evidence>